<dbReference type="GO" id="GO:0005975">
    <property type="term" value="P:carbohydrate metabolic process"/>
    <property type="evidence" value="ECO:0007669"/>
    <property type="project" value="InterPro"/>
</dbReference>
<dbReference type="CDD" id="cd10977">
    <property type="entry name" value="CE4_PuuE_SpCDA1"/>
    <property type="match status" value="1"/>
</dbReference>
<dbReference type="NCBIfam" id="TIGR03212">
    <property type="entry name" value="uraD_N-term-dom"/>
    <property type="match status" value="1"/>
</dbReference>
<feature type="domain" description="NodB homology" evidence="1">
    <location>
        <begin position="84"/>
        <end position="300"/>
    </location>
</feature>
<dbReference type="InterPro" id="IPR002509">
    <property type="entry name" value="NODB_dom"/>
</dbReference>
<evidence type="ECO:0000259" key="1">
    <source>
        <dbReference type="PROSITE" id="PS51677"/>
    </source>
</evidence>
<dbReference type="InterPro" id="IPR017625">
    <property type="entry name" value="PuuE"/>
</dbReference>
<dbReference type="PANTHER" id="PTHR43123">
    <property type="entry name" value="POLYSACCHARIDE DEACETYLASE-RELATED"/>
    <property type="match status" value="1"/>
</dbReference>
<comment type="caution">
    <text evidence="2">The sequence shown here is derived from an EMBL/GenBank/DDBJ whole genome shotgun (WGS) entry which is preliminary data.</text>
</comment>
<protein>
    <recommendedName>
        <fullName evidence="1">NodB homology domain-containing protein</fullName>
    </recommendedName>
</protein>
<evidence type="ECO:0000313" key="2">
    <source>
        <dbReference type="EMBL" id="GMH46367.1"/>
    </source>
</evidence>
<name>A0A9W7DLA0_9STRA</name>
<organism evidence="2 3">
    <name type="scientific">Triparma retinervis</name>
    <dbReference type="NCBI Taxonomy" id="2557542"/>
    <lineage>
        <taxon>Eukaryota</taxon>
        <taxon>Sar</taxon>
        <taxon>Stramenopiles</taxon>
        <taxon>Ochrophyta</taxon>
        <taxon>Bolidophyceae</taxon>
        <taxon>Parmales</taxon>
        <taxon>Triparmaceae</taxon>
        <taxon>Triparma</taxon>
    </lineage>
</organism>
<dbReference type="EMBL" id="BRXZ01004277">
    <property type="protein sequence ID" value="GMH46367.1"/>
    <property type="molecule type" value="Genomic_DNA"/>
</dbReference>
<evidence type="ECO:0000313" key="3">
    <source>
        <dbReference type="Proteomes" id="UP001165082"/>
    </source>
</evidence>
<dbReference type="SUPFAM" id="SSF88713">
    <property type="entry name" value="Glycoside hydrolase/deacetylase"/>
    <property type="match status" value="1"/>
</dbReference>
<dbReference type="GO" id="GO:0016810">
    <property type="term" value="F:hydrolase activity, acting on carbon-nitrogen (but not peptide) bonds"/>
    <property type="evidence" value="ECO:0007669"/>
    <property type="project" value="InterPro"/>
</dbReference>
<dbReference type="PROSITE" id="PS51677">
    <property type="entry name" value="NODB"/>
    <property type="match status" value="1"/>
</dbReference>
<proteinExistence type="predicted"/>
<dbReference type="Proteomes" id="UP001165082">
    <property type="component" value="Unassembled WGS sequence"/>
</dbReference>
<gene>
    <name evidence="2" type="ORF">TrRE_jg4149</name>
</gene>
<reference evidence="2" key="1">
    <citation type="submission" date="2022-07" db="EMBL/GenBank/DDBJ databases">
        <title>Genome analysis of Parmales, a sister group of diatoms, reveals the evolutionary specialization of diatoms from phago-mixotrophs to photoautotrophs.</title>
        <authorList>
            <person name="Ban H."/>
            <person name="Sato S."/>
            <person name="Yoshikawa S."/>
            <person name="Kazumasa Y."/>
            <person name="Nakamura Y."/>
            <person name="Ichinomiya M."/>
            <person name="Saitoh K."/>
            <person name="Sato N."/>
            <person name="Blanc-Mathieu R."/>
            <person name="Endo H."/>
            <person name="Kuwata A."/>
            <person name="Ogata H."/>
        </authorList>
    </citation>
    <scope>NUCLEOTIDE SEQUENCE</scope>
</reference>
<dbReference type="Pfam" id="PF01522">
    <property type="entry name" value="Polysacc_deac_1"/>
    <property type="match status" value="1"/>
</dbReference>
<accession>A0A9W7DLA0</accession>
<dbReference type="Gene3D" id="3.20.20.370">
    <property type="entry name" value="Glycoside hydrolase/deacetylase"/>
    <property type="match status" value="1"/>
</dbReference>
<keyword evidence="3" id="KW-1185">Reference proteome</keyword>
<dbReference type="AlphaFoldDB" id="A0A9W7DLA0"/>
<dbReference type="PANTHER" id="PTHR43123:SF1">
    <property type="entry name" value="POLYSACCHARIDE DEACETYLASE-RELATED"/>
    <property type="match status" value="1"/>
</dbReference>
<sequence length="336" mass="37857">MSSSISHPNDGLSIYGPTHQKRDVVGSCGQSPDPHWPNAAKVCLSIVINYEEGGENCLLHGDSGSEGLLSEIIGCPPYPGQRHTNMESLYEYGSRAGFWRLHRVMTERDMPVTAFAVGMALERNPQACAAMMNAGWEVSSHGYRWIDYQSVDPATERDHVKKTVGIHERMVGARPTGIYQGKPNENTRRIVVEEGFMYDNDAYNDDLPYWDCGFGRPHLVIPYTLDNNDMRYNINNGFSCGGQFYQYLKDALDTLLEEGRAGSPKMMTVGLHCRIVGKPGRTQGLIKFLDYVRSKGNEVWVARRDEIANHWYRNHYPEGYGEPPKVELVGMRTSKL</sequence>
<dbReference type="OrthoDB" id="9970124at2759"/>
<dbReference type="InterPro" id="IPR011330">
    <property type="entry name" value="Glyco_hydro/deAcase_b/a-brl"/>
</dbReference>